<dbReference type="EMBL" id="BLXT01004921">
    <property type="protein sequence ID" value="GFO17990.1"/>
    <property type="molecule type" value="Genomic_DNA"/>
</dbReference>
<proteinExistence type="predicted"/>
<evidence type="ECO:0000259" key="2">
    <source>
        <dbReference type="PROSITE" id="PS50106"/>
    </source>
</evidence>
<protein>
    <recommendedName>
        <fullName evidence="2">PDZ domain-containing protein</fullName>
    </recommendedName>
</protein>
<sequence>MNGDAILQICNTNVQGWSHQEAKSEMMRAGNEVDLYVSSQSTTRLSQAFRPSVRPGAGGGARTRDRRVPVDLRADSLATVPPTPRSVRFKDAYR</sequence>
<dbReference type="Gene3D" id="2.30.42.10">
    <property type="match status" value="1"/>
</dbReference>
<dbReference type="SUPFAM" id="SSF50156">
    <property type="entry name" value="PDZ domain-like"/>
    <property type="match status" value="1"/>
</dbReference>
<dbReference type="PROSITE" id="PS50106">
    <property type="entry name" value="PDZ"/>
    <property type="match status" value="1"/>
</dbReference>
<evidence type="ECO:0000313" key="3">
    <source>
        <dbReference type="EMBL" id="GFO17990.1"/>
    </source>
</evidence>
<dbReference type="InterPro" id="IPR001478">
    <property type="entry name" value="PDZ"/>
</dbReference>
<feature type="domain" description="PDZ" evidence="2">
    <location>
        <begin position="1"/>
        <end position="41"/>
    </location>
</feature>
<keyword evidence="4" id="KW-1185">Reference proteome</keyword>
<reference evidence="3 4" key="1">
    <citation type="journal article" date="2021" name="Elife">
        <title>Chloroplast acquisition without the gene transfer in kleptoplastic sea slugs, Plakobranchus ocellatus.</title>
        <authorList>
            <person name="Maeda T."/>
            <person name="Takahashi S."/>
            <person name="Yoshida T."/>
            <person name="Shimamura S."/>
            <person name="Takaki Y."/>
            <person name="Nagai Y."/>
            <person name="Toyoda A."/>
            <person name="Suzuki Y."/>
            <person name="Arimoto A."/>
            <person name="Ishii H."/>
            <person name="Satoh N."/>
            <person name="Nishiyama T."/>
            <person name="Hasebe M."/>
            <person name="Maruyama T."/>
            <person name="Minagawa J."/>
            <person name="Obokata J."/>
            <person name="Shigenobu S."/>
        </authorList>
    </citation>
    <scope>NUCLEOTIDE SEQUENCE [LARGE SCALE GENOMIC DNA]</scope>
</reference>
<dbReference type="Pfam" id="PF00595">
    <property type="entry name" value="PDZ"/>
    <property type="match status" value="1"/>
</dbReference>
<accession>A0AAV4BEK4</accession>
<evidence type="ECO:0000313" key="4">
    <source>
        <dbReference type="Proteomes" id="UP000735302"/>
    </source>
</evidence>
<feature type="region of interest" description="Disordered" evidence="1">
    <location>
        <begin position="50"/>
        <end position="72"/>
    </location>
</feature>
<dbReference type="Proteomes" id="UP000735302">
    <property type="component" value="Unassembled WGS sequence"/>
</dbReference>
<feature type="compositionally biased region" description="Basic and acidic residues" evidence="1">
    <location>
        <begin position="62"/>
        <end position="72"/>
    </location>
</feature>
<evidence type="ECO:0000256" key="1">
    <source>
        <dbReference type="SAM" id="MobiDB-lite"/>
    </source>
</evidence>
<organism evidence="3 4">
    <name type="scientific">Plakobranchus ocellatus</name>
    <dbReference type="NCBI Taxonomy" id="259542"/>
    <lineage>
        <taxon>Eukaryota</taxon>
        <taxon>Metazoa</taxon>
        <taxon>Spiralia</taxon>
        <taxon>Lophotrochozoa</taxon>
        <taxon>Mollusca</taxon>
        <taxon>Gastropoda</taxon>
        <taxon>Heterobranchia</taxon>
        <taxon>Euthyneura</taxon>
        <taxon>Panpulmonata</taxon>
        <taxon>Sacoglossa</taxon>
        <taxon>Placobranchoidea</taxon>
        <taxon>Plakobranchidae</taxon>
        <taxon>Plakobranchus</taxon>
    </lineage>
</organism>
<name>A0AAV4BEK4_9GAST</name>
<comment type="caution">
    <text evidence="3">The sequence shown here is derived from an EMBL/GenBank/DDBJ whole genome shotgun (WGS) entry which is preliminary data.</text>
</comment>
<dbReference type="AlphaFoldDB" id="A0AAV4BEK4"/>
<dbReference type="InterPro" id="IPR036034">
    <property type="entry name" value="PDZ_sf"/>
</dbReference>
<gene>
    <name evidence="3" type="ORF">PoB_004449500</name>
</gene>